<dbReference type="AlphaFoldDB" id="A0A443NEH6"/>
<evidence type="ECO:0000313" key="3">
    <source>
        <dbReference type="EMBL" id="RWR76930.1"/>
    </source>
</evidence>
<evidence type="ECO:0000256" key="1">
    <source>
        <dbReference type="ARBA" id="ARBA00022737"/>
    </source>
</evidence>
<proteinExistence type="predicted"/>
<keyword evidence="1" id="KW-0677">Repeat</keyword>
<sequence>MNGKLMGHPRLSNFRSLQTLRLKASSWIEDGLDKLTNLRKFGINGDVSSHHKALSNAIEKWCNLRSLSLRNSSSIPPFVSFAHYLNLCKMFLHGRIKNLPKKPPNLAKLTLIGSQLQQDAIETLEKLRNPRVLRLEQEPYCSEKMICSSGGFPRLEFLVLDSSNLKEWIVEEGGFPCLEFLELNCSNIKEWIVEEGGFPRLEVLELDYSNIKEWVAEKGALKSLKKVMLGPHAHLKTHPKQIVHLLE</sequence>
<name>A0A443NEH6_9MAGN</name>
<gene>
    <name evidence="3" type="ORF">CKAN_00539600</name>
</gene>
<dbReference type="OrthoDB" id="646178at2759"/>
<protein>
    <submittedName>
        <fullName evidence="3">Disease resistance protein</fullName>
    </submittedName>
</protein>
<dbReference type="PANTHER" id="PTHR15140:SF37">
    <property type="entry name" value="UBIQUITIN-LIKE DOMAIN-CONTAINING PROTEIN"/>
    <property type="match status" value="1"/>
</dbReference>
<dbReference type="Gene3D" id="3.80.10.10">
    <property type="entry name" value="Ribonuclease Inhibitor"/>
    <property type="match status" value="1"/>
</dbReference>
<evidence type="ECO:0000259" key="2">
    <source>
        <dbReference type="Pfam" id="PF23598"/>
    </source>
</evidence>
<dbReference type="EMBL" id="QPKB01000002">
    <property type="protein sequence ID" value="RWR76930.1"/>
    <property type="molecule type" value="Genomic_DNA"/>
</dbReference>
<feature type="domain" description="Disease resistance R13L4/SHOC-2-like LRR" evidence="2">
    <location>
        <begin position="10"/>
        <end position="163"/>
    </location>
</feature>
<dbReference type="PANTHER" id="PTHR15140">
    <property type="entry name" value="TUBULIN-SPECIFIC CHAPERONE E"/>
    <property type="match status" value="1"/>
</dbReference>
<evidence type="ECO:0000313" key="4">
    <source>
        <dbReference type="Proteomes" id="UP000283530"/>
    </source>
</evidence>
<organism evidence="3 4">
    <name type="scientific">Cinnamomum micranthum f. kanehirae</name>
    <dbReference type="NCBI Taxonomy" id="337451"/>
    <lineage>
        <taxon>Eukaryota</taxon>
        <taxon>Viridiplantae</taxon>
        <taxon>Streptophyta</taxon>
        <taxon>Embryophyta</taxon>
        <taxon>Tracheophyta</taxon>
        <taxon>Spermatophyta</taxon>
        <taxon>Magnoliopsida</taxon>
        <taxon>Magnoliidae</taxon>
        <taxon>Laurales</taxon>
        <taxon>Lauraceae</taxon>
        <taxon>Cinnamomum</taxon>
    </lineage>
</organism>
<comment type="caution">
    <text evidence="3">The sequence shown here is derived from an EMBL/GenBank/DDBJ whole genome shotgun (WGS) entry which is preliminary data.</text>
</comment>
<dbReference type="SUPFAM" id="SSF52058">
    <property type="entry name" value="L domain-like"/>
    <property type="match status" value="1"/>
</dbReference>
<dbReference type="Proteomes" id="UP000283530">
    <property type="component" value="Unassembled WGS sequence"/>
</dbReference>
<dbReference type="Pfam" id="PF23598">
    <property type="entry name" value="LRR_14"/>
    <property type="match status" value="1"/>
</dbReference>
<dbReference type="InterPro" id="IPR055414">
    <property type="entry name" value="LRR_R13L4/SHOC2-like"/>
</dbReference>
<keyword evidence="4" id="KW-1185">Reference proteome</keyword>
<dbReference type="InterPro" id="IPR032675">
    <property type="entry name" value="LRR_dom_sf"/>
</dbReference>
<accession>A0A443NEH6</accession>
<reference evidence="3 4" key="1">
    <citation type="journal article" date="2019" name="Nat. Plants">
        <title>Stout camphor tree genome fills gaps in understanding of flowering plant genome evolution.</title>
        <authorList>
            <person name="Chaw S.M."/>
            <person name="Liu Y.C."/>
            <person name="Wu Y.W."/>
            <person name="Wang H.Y."/>
            <person name="Lin C.I."/>
            <person name="Wu C.S."/>
            <person name="Ke H.M."/>
            <person name="Chang L.Y."/>
            <person name="Hsu C.Y."/>
            <person name="Yang H.T."/>
            <person name="Sudianto E."/>
            <person name="Hsu M.H."/>
            <person name="Wu K.P."/>
            <person name="Wang L.N."/>
            <person name="Leebens-Mack J.H."/>
            <person name="Tsai I.J."/>
        </authorList>
    </citation>
    <scope>NUCLEOTIDE SEQUENCE [LARGE SCALE GENOMIC DNA]</scope>
    <source>
        <strain evidence="4">cv. Chaw 1501</strain>
        <tissue evidence="3">Young leaves</tissue>
    </source>
</reference>